<proteinExistence type="predicted"/>
<feature type="region of interest" description="Disordered" evidence="1">
    <location>
        <begin position="1"/>
        <end position="32"/>
    </location>
</feature>
<dbReference type="GeneID" id="17325588"/>
<evidence type="ECO:0000256" key="1">
    <source>
        <dbReference type="SAM" id="MobiDB-lite"/>
    </source>
</evidence>
<reference evidence="3" key="1">
    <citation type="journal article" date="2013" name="Proc. Natl. Acad. Sci. U.S.A.">
        <title>Genome structure and metabolic features in the red seaweed Chondrus crispus shed light on evolution of the Archaeplastida.</title>
        <authorList>
            <person name="Collen J."/>
            <person name="Porcel B."/>
            <person name="Carre W."/>
            <person name="Ball S.G."/>
            <person name="Chaparro C."/>
            <person name="Tonon T."/>
            <person name="Barbeyron T."/>
            <person name="Michel G."/>
            <person name="Noel B."/>
            <person name="Valentin K."/>
            <person name="Elias M."/>
            <person name="Artiguenave F."/>
            <person name="Arun A."/>
            <person name="Aury J.M."/>
            <person name="Barbosa-Neto J.F."/>
            <person name="Bothwell J.H."/>
            <person name="Bouget F.Y."/>
            <person name="Brillet L."/>
            <person name="Cabello-Hurtado F."/>
            <person name="Capella-Gutierrez S."/>
            <person name="Charrier B."/>
            <person name="Cladiere L."/>
            <person name="Cock J.M."/>
            <person name="Coelho S.M."/>
            <person name="Colleoni C."/>
            <person name="Czjzek M."/>
            <person name="Da Silva C."/>
            <person name="Delage L."/>
            <person name="Denoeud F."/>
            <person name="Deschamps P."/>
            <person name="Dittami S.M."/>
            <person name="Gabaldon T."/>
            <person name="Gachon C.M."/>
            <person name="Groisillier A."/>
            <person name="Herve C."/>
            <person name="Jabbari K."/>
            <person name="Katinka M."/>
            <person name="Kloareg B."/>
            <person name="Kowalczyk N."/>
            <person name="Labadie K."/>
            <person name="Leblanc C."/>
            <person name="Lopez P.J."/>
            <person name="McLachlan D.H."/>
            <person name="Meslet-Cladiere L."/>
            <person name="Moustafa A."/>
            <person name="Nehr Z."/>
            <person name="Nyvall Collen P."/>
            <person name="Panaud O."/>
            <person name="Partensky F."/>
            <person name="Poulain J."/>
            <person name="Rensing S.A."/>
            <person name="Rousvoal S."/>
            <person name="Samson G."/>
            <person name="Symeonidi A."/>
            <person name="Weissenbach J."/>
            <person name="Zambounis A."/>
            <person name="Wincker P."/>
            <person name="Boyen C."/>
        </authorList>
    </citation>
    <scope>NUCLEOTIDE SEQUENCE [LARGE SCALE GENOMIC DNA]</scope>
    <source>
        <strain evidence="3">cv. Stackhouse</strain>
    </source>
</reference>
<protein>
    <submittedName>
        <fullName evidence="2">Uncharacterized protein</fullName>
    </submittedName>
</protein>
<feature type="compositionally biased region" description="Polar residues" evidence="1">
    <location>
        <begin position="1"/>
        <end position="16"/>
    </location>
</feature>
<dbReference type="Proteomes" id="UP000012073">
    <property type="component" value="Unassembled WGS sequence"/>
</dbReference>
<accession>R7QKV2</accession>
<evidence type="ECO:0000313" key="2">
    <source>
        <dbReference type="EMBL" id="CDF38000.1"/>
    </source>
</evidence>
<gene>
    <name evidence="2" type="ORF">CHC_T00006043001</name>
</gene>
<sequence length="117" mass="12877">MQHAETNSFFTITSVISPSPSRPRPREGSSCEVPIPARRTHARARTASCHAVAIRLWPSVVLFRLPLTTSHAVLHHPQGPPRPRPSPRPTPVVLSLFSSFAAEVLRTNRCLSLDLDA</sequence>
<dbReference type="KEGG" id="ccp:CHC_T00006043001"/>
<name>R7QKV2_CHOCR</name>
<organism evidence="2 3">
    <name type="scientific">Chondrus crispus</name>
    <name type="common">Carrageen Irish moss</name>
    <name type="synonym">Polymorpha crispa</name>
    <dbReference type="NCBI Taxonomy" id="2769"/>
    <lineage>
        <taxon>Eukaryota</taxon>
        <taxon>Rhodophyta</taxon>
        <taxon>Florideophyceae</taxon>
        <taxon>Rhodymeniophycidae</taxon>
        <taxon>Gigartinales</taxon>
        <taxon>Gigartinaceae</taxon>
        <taxon>Chondrus</taxon>
    </lineage>
</organism>
<evidence type="ECO:0000313" key="3">
    <source>
        <dbReference type="Proteomes" id="UP000012073"/>
    </source>
</evidence>
<keyword evidence="3" id="KW-1185">Reference proteome</keyword>
<dbReference type="AlphaFoldDB" id="R7QKV2"/>
<dbReference type="Gramene" id="CDF38000">
    <property type="protein sequence ID" value="CDF38000"/>
    <property type="gene ID" value="CHC_T00006043001"/>
</dbReference>
<dbReference type="RefSeq" id="XP_005717869.1">
    <property type="nucleotide sequence ID" value="XM_005717812.1"/>
</dbReference>
<dbReference type="EMBL" id="HG001892">
    <property type="protein sequence ID" value="CDF38000.1"/>
    <property type="molecule type" value="Genomic_DNA"/>
</dbReference>